<feature type="transmembrane region" description="Helical" evidence="5">
    <location>
        <begin position="327"/>
        <end position="354"/>
    </location>
</feature>
<feature type="transmembrane region" description="Helical" evidence="5">
    <location>
        <begin position="117"/>
        <end position="141"/>
    </location>
</feature>
<evidence type="ECO:0008006" key="8">
    <source>
        <dbReference type="Google" id="ProtNLM"/>
    </source>
</evidence>
<keyword evidence="4 5" id="KW-0472">Membrane</keyword>
<keyword evidence="2 5" id="KW-0812">Transmembrane</keyword>
<feature type="transmembrane region" description="Helical" evidence="5">
    <location>
        <begin position="251"/>
        <end position="276"/>
    </location>
</feature>
<evidence type="ECO:0000313" key="7">
    <source>
        <dbReference type="Proteomes" id="UP000054144"/>
    </source>
</evidence>
<dbReference type="Proteomes" id="UP000054144">
    <property type="component" value="Unassembled WGS sequence"/>
</dbReference>
<feature type="transmembrane region" description="Helical" evidence="5">
    <location>
        <begin position="221"/>
        <end position="239"/>
    </location>
</feature>
<dbReference type="CDD" id="cd09317">
    <property type="entry name" value="TDT_Mae1_like"/>
    <property type="match status" value="1"/>
</dbReference>
<dbReference type="Gene3D" id="1.50.10.150">
    <property type="entry name" value="Voltage-dependent anion channel"/>
    <property type="match status" value="1"/>
</dbReference>
<feature type="transmembrane region" description="Helical" evidence="5">
    <location>
        <begin position="190"/>
        <end position="209"/>
    </location>
</feature>
<dbReference type="EMBL" id="KN881643">
    <property type="protein sequence ID" value="KIY52451.1"/>
    <property type="molecule type" value="Genomic_DNA"/>
</dbReference>
<dbReference type="PANTHER" id="PTHR31162:SF0">
    <property type="entry name" value="MALIC ACID TRANSPORT PROTEIN"/>
    <property type="match status" value="1"/>
</dbReference>
<dbReference type="InterPro" id="IPR030185">
    <property type="entry name" value="Mae1"/>
</dbReference>
<keyword evidence="3 5" id="KW-1133">Transmembrane helix</keyword>
<keyword evidence="7" id="KW-1185">Reference proteome</keyword>
<name>A0A0D7AMB5_9AGAR</name>
<dbReference type="InterPro" id="IPR004695">
    <property type="entry name" value="SLAC1/Mae1/Ssu1/TehA"/>
</dbReference>
<dbReference type="OrthoDB" id="2901184at2759"/>
<dbReference type="GO" id="GO:0015140">
    <property type="term" value="F:malate transmembrane transporter activity"/>
    <property type="evidence" value="ECO:0007669"/>
    <property type="project" value="InterPro"/>
</dbReference>
<feature type="transmembrane region" description="Helical" evidence="5">
    <location>
        <begin position="153"/>
        <end position="170"/>
    </location>
</feature>
<gene>
    <name evidence="6" type="ORF">FISHEDRAFT_69869</name>
</gene>
<dbReference type="Pfam" id="PF03595">
    <property type="entry name" value="SLAC1"/>
    <property type="match status" value="1"/>
</dbReference>
<evidence type="ECO:0000256" key="3">
    <source>
        <dbReference type="ARBA" id="ARBA00022989"/>
    </source>
</evidence>
<feature type="transmembrane region" description="Helical" evidence="5">
    <location>
        <begin position="397"/>
        <end position="421"/>
    </location>
</feature>
<feature type="transmembrane region" description="Helical" evidence="5">
    <location>
        <begin position="288"/>
        <end position="307"/>
    </location>
</feature>
<dbReference type="AlphaFoldDB" id="A0A0D7AMB5"/>
<proteinExistence type="predicted"/>
<protein>
    <recommendedName>
        <fullName evidence="8">C4-dicarboxylate transporter/malic acid transport protein</fullName>
    </recommendedName>
</protein>
<evidence type="ECO:0000256" key="1">
    <source>
        <dbReference type="ARBA" id="ARBA00004141"/>
    </source>
</evidence>
<evidence type="ECO:0000313" key="6">
    <source>
        <dbReference type="EMBL" id="KIY52451.1"/>
    </source>
</evidence>
<accession>A0A0D7AMB5</accession>
<feature type="transmembrane region" description="Helical" evidence="5">
    <location>
        <begin position="84"/>
        <end position="105"/>
    </location>
</feature>
<evidence type="ECO:0000256" key="4">
    <source>
        <dbReference type="ARBA" id="ARBA00023136"/>
    </source>
</evidence>
<reference evidence="6 7" key="1">
    <citation type="journal article" date="2015" name="Fungal Genet. Biol.">
        <title>Evolution of novel wood decay mechanisms in Agaricales revealed by the genome sequences of Fistulina hepatica and Cylindrobasidium torrendii.</title>
        <authorList>
            <person name="Floudas D."/>
            <person name="Held B.W."/>
            <person name="Riley R."/>
            <person name="Nagy L.G."/>
            <person name="Koehler G."/>
            <person name="Ransdell A.S."/>
            <person name="Younus H."/>
            <person name="Chow J."/>
            <person name="Chiniquy J."/>
            <person name="Lipzen A."/>
            <person name="Tritt A."/>
            <person name="Sun H."/>
            <person name="Haridas S."/>
            <person name="LaButti K."/>
            <person name="Ohm R.A."/>
            <person name="Kues U."/>
            <person name="Blanchette R.A."/>
            <person name="Grigoriev I.V."/>
            <person name="Minto R.E."/>
            <person name="Hibbett D.S."/>
        </authorList>
    </citation>
    <scope>NUCLEOTIDE SEQUENCE [LARGE SCALE GENOMIC DNA]</scope>
    <source>
        <strain evidence="6 7">ATCC 64428</strain>
    </source>
</reference>
<comment type="subcellular location">
    <subcellularLocation>
        <location evidence="1">Membrane</location>
        <topology evidence="1">Multi-pass membrane protein</topology>
    </subcellularLocation>
</comment>
<dbReference type="GO" id="GO:0016020">
    <property type="term" value="C:membrane"/>
    <property type="evidence" value="ECO:0007669"/>
    <property type="project" value="UniProtKB-SubCell"/>
</dbReference>
<sequence length="460" mass="51177">MSSSSSSSVTIVPPPALAKFMPFPSTEQLFGSYLVPNSNGSTAQSSARTSQITLSIAANDPPPPPRDYATPFHVSRIARRIHGWSWQGFPIGMGTGAVYVVLSNLESDSVILNRVELAFYFMNICMFLFNTITLSLQAIFFPKQALRLIKDPVKSIFVPLIVLSFATIIIGTKRFAPNDGISANFMYTLYWVYVVFGLMACWPIILIWFDKPHDLNKFTPAYAFLMLVGIVAYNVLDVMEASDPRTVGVLLVAYFFQGLGFFMTFLYICIYILRIVTTGFMEGDQASGAFIAVGPPGFTALALIKLGEHAQYILKEHNLVSSNAGEIWYACSVMSGLLLFGFAVFLFLLGILPYWHKLHKHLDEILSCWSLTFPNVGWISTVRVLADVFNVGWLGTIYLVLAICMCVIWLVLAVLTIAAAWKGIIFLSAEEDVARDQVRLPLLHAHHFLEKKHQSDDVPV</sequence>
<organism evidence="6 7">
    <name type="scientific">Fistulina hepatica ATCC 64428</name>
    <dbReference type="NCBI Taxonomy" id="1128425"/>
    <lineage>
        <taxon>Eukaryota</taxon>
        <taxon>Fungi</taxon>
        <taxon>Dikarya</taxon>
        <taxon>Basidiomycota</taxon>
        <taxon>Agaricomycotina</taxon>
        <taxon>Agaricomycetes</taxon>
        <taxon>Agaricomycetidae</taxon>
        <taxon>Agaricales</taxon>
        <taxon>Fistulinaceae</taxon>
        <taxon>Fistulina</taxon>
    </lineage>
</organism>
<dbReference type="PANTHER" id="PTHR31162">
    <property type="entry name" value="MALIC ACID TRANSPORT PROTEIN-RELATED"/>
    <property type="match status" value="1"/>
</dbReference>
<evidence type="ECO:0000256" key="5">
    <source>
        <dbReference type="SAM" id="Phobius"/>
    </source>
</evidence>
<dbReference type="InterPro" id="IPR038665">
    <property type="entry name" value="Voltage-dep_anion_channel_sf"/>
</dbReference>
<evidence type="ECO:0000256" key="2">
    <source>
        <dbReference type="ARBA" id="ARBA00022692"/>
    </source>
</evidence>